<dbReference type="PANTHER" id="PTHR36923:SF3">
    <property type="entry name" value="FERREDOXIN"/>
    <property type="match status" value="1"/>
</dbReference>
<dbReference type="Proteomes" id="UP000321617">
    <property type="component" value="Unassembled WGS sequence"/>
</dbReference>
<accession>A0A562V1Q8</accession>
<keyword evidence="5 8" id="KW-0408">Iron</keyword>
<evidence type="ECO:0000256" key="8">
    <source>
        <dbReference type="RuleBase" id="RU368020"/>
    </source>
</evidence>
<keyword evidence="4 8" id="KW-0249">Electron transport</keyword>
<evidence type="ECO:0000313" key="9">
    <source>
        <dbReference type="EMBL" id="TWJ11839.1"/>
    </source>
</evidence>
<evidence type="ECO:0000256" key="2">
    <source>
        <dbReference type="ARBA" id="ARBA00022448"/>
    </source>
</evidence>
<organism evidence="9 10">
    <name type="scientific">Stackebrandtia albiflava</name>
    <dbReference type="NCBI Taxonomy" id="406432"/>
    <lineage>
        <taxon>Bacteria</taxon>
        <taxon>Bacillati</taxon>
        <taxon>Actinomycetota</taxon>
        <taxon>Actinomycetes</taxon>
        <taxon>Glycomycetales</taxon>
        <taxon>Glycomycetaceae</taxon>
        <taxon>Stackebrandtia</taxon>
    </lineage>
</organism>
<dbReference type="Pfam" id="PF13370">
    <property type="entry name" value="Fer4_13"/>
    <property type="match status" value="1"/>
</dbReference>
<evidence type="ECO:0000256" key="1">
    <source>
        <dbReference type="ARBA" id="ARBA00001927"/>
    </source>
</evidence>
<gene>
    <name evidence="9" type="ORF">LX16_2576</name>
</gene>
<keyword evidence="6 8" id="KW-0411">Iron-sulfur</keyword>
<evidence type="ECO:0000256" key="4">
    <source>
        <dbReference type="ARBA" id="ARBA00022982"/>
    </source>
</evidence>
<name>A0A562V1Q8_9ACTN</name>
<dbReference type="AlphaFoldDB" id="A0A562V1Q8"/>
<evidence type="ECO:0000256" key="5">
    <source>
        <dbReference type="ARBA" id="ARBA00023004"/>
    </source>
</evidence>
<dbReference type="InterPro" id="IPR001080">
    <property type="entry name" value="3Fe4S_ferredoxin"/>
</dbReference>
<sequence length="67" mass="7437">MRIRVDRQMCVSAGMCALTVPELFDQDDVDGRVLVSDVTPAEEYHDRVERAVDSCPSGALRLDRATV</sequence>
<dbReference type="GO" id="GO:0009055">
    <property type="term" value="F:electron transfer activity"/>
    <property type="evidence" value="ECO:0007669"/>
    <property type="project" value="UniProtKB-UniRule"/>
</dbReference>
<reference evidence="9 10" key="1">
    <citation type="journal article" date="2013" name="Stand. Genomic Sci.">
        <title>Genomic Encyclopedia of Type Strains, Phase I: The one thousand microbial genomes (KMG-I) project.</title>
        <authorList>
            <person name="Kyrpides N.C."/>
            <person name="Woyke T."/>
            <person name="Eisen J.A."/>
            <person name="Garrity G."/>
            <person name="Lilburn T.G."/>
            <person name="Beck B.J."/>
            <person name="Whitman W.B."/>
            <person name="Hugenholtz P."/>
            <person name="Klenk H.P."/>
        </authorList>
    </citation>
    <scope>NUCLEOTIDE SEQUENCE [LARGE SCALE GENOMIC DNA]</scope>
    <source>
        <strain evidence="9 10">DSM 45044</strain>
    </source>
</reference>
<proteinExistence type="predicted"/>
<keyword evidence="7" id="KW-0003">3Fe-4S</keyword>
<dbReference type="GO" id="GO:0005506">
    <property type="term" value="F:iron ion binding"/>
    <property type="evidence" value="ECO:0007669"/>
    <property type="project" value="UniProtKB-UniRule"/>
</dbReference>
<dbReference type="PRINTS" id="PR00352">
    <property type="entry name" value="3FE4SFRDOXIN"/>
</dbReference>
<dbReference type="SUPFAM" id="SSF54862">
    <property type="entry name" value="4Fe-4S ferredoxins"/>
    <property type="match status" value="1"/>
</dbReference>
<dbReference type="RefSeq" id="WP_244615816.1">
    <property type="nucleotide sequence ID" value="NZ_BAABIJ010000002.1"/>
</dbReference>
<evidence type="ECO:0000256" key="7">
    <source>
        <dbReference type="ARBA" id="ARBA00023291"/>
    </source>
</evidence>
<dbReference type="Gene3D" id="3.30.70.20">
    <property type="match status" value="1"/>
</dbReference>
<comment type="function">
    <text evidence="8">Ferredoxins are iron-sulfur proteins that transfer electrons in a wide variety of metabolic reactions.</text>
</comment>
<comment type="caution">
    <text evidence="9">The sequence shown here is derived from an EMBL/GenBank/DDBJ whole genome shotgun (WGS) entry which is preliminary data.</text>
</comment>
<keyword evidence="10" id="KW-1185">Reference proteome</keyword>
<keyword evidence="3 8" id="KW-0479">Metal-binding</keyword>
<protein>
    <recommendedName>
        <fullName evidence="8">Ferredoxin</fullName>
    </recommendedName>
</protein>
<evidence type="ECO:0000313" key="10">
    <source>
        <dbReference type="Proteomes" id="UP000321617"/>
    </source>
</evidence>
<dbReference type="InterPro" id="IPR051269">
    <property type="entry name" value="Fe-S_cluster_ET"/>
</dbReference>
<dbReference type="GO" id="GO:0051538">
    <property type="term" value="F:3 iron, 4 sulfur cluster binding"/>
    <property type="evidence" value="ECO:0007669"/>
    <property type="project" value="UniProtKB-KW"/>
</dbReference>
<keyword evidence="2 8" id="KW-0813">Transport</keyword>
<evidence type="ECO:0000256" key="3">
    <source>
        <dbReference type="ARBA" id="ARBA00022723"/>
    </source>
</evidence>
<evidence type="ECO:0000256" key="6">
    <source>
        <dbReference type="ARBA" id="ARBA00023014"/>
    </source>
</evidence>
<dbReference type="EMBL" id="VLLL01000006">
    <property type="protein sequence ID" value="TWJ11839.1"/>
    <property type="molecule type" value="Genomic_DNA"/>
</dbReference>
<dbReference type="PANTHER" id="PTHR36923">
    <property type="entry name" value="FERREDOXIN"/>
    <property type="match status" value="1"/>
</dbReference>
<comment type="cofactor">
    <cofactor evidence="1">
        <name>[3Fe-4S] cluster</name>
        <dbReference type="ChEBI" id="CHEBI:21137"/>
    </cofactor>
</comment>